<dbReference type="InterPro" id="IPR039422">
    <property type="entry name" value="MarR/SlyA-like"/>
</dbReference>
<name>A0A965LLE3_9PROT</name>
<accession>A0A965LLE3</accession>
<dbReference type="SUPFAM" id="SSF46785">
    <property type="entry name" value="Winged helix' DNA-binding domain"/>
    <property type="match status" value="1"/>
</dbReference>
<dbReference type="PROSITE" id="PS50995">
    <property type="entry name" value="HTH_MARR_2"/>
    <property type="match status" value="1"/>
</dbReference>
<reference evidence="2" key="1">
    <citation type="submission" date="2018-10" db="EMBL/GenBank/DDBJ databases">
        <title>Iterative Subtractive Binning of Freshwater Chronoseries Metagenomes Recovers Nearly Complete Genomes from over Four Hundred Novel Species.</title>
        <authorList>
            <person name="Rodriguez-R L.M."/>
            <person name="Tsementzi D."/>
            <person name="Luo C."/>
            <person name="Konstantinidis K.T."/>
        </authorList>
    </citation>
    <scope>NUCLEOTIDE SEQUENCE</scope>
    <source>
        <strain evidence="2">WB5_2A_028</strain>
    </source>
</reference>
<organism evidence="2 3">
    <name type="scientific">Candidatus Fonsibacter lacus</name>
    <dbReference type="NCBI Taxonomy" id="2576439"/>
    <lineage>
        <taxon>Bacteria</taxon>
        <taxon>Pseudomonadati</taxon>
        <taxon>Pseudomonadota</taxon>
        <taxon>Alphaproteobacteria</taxon>
        <taxon>Candidatus Pelagibacterales</taxon>
        <taxon>Candidatus Pelagibacterales incertae sedis</taxon>
        <taxon>Candidatus Fonsibacter</taxon>
    </lineage>
</organism>
<dbReference type="AlphaFoldDB" id="A0A965LLE3"/>
<dbReference type="InterPro" id="IPR036388">
    <property type="entry name" value="WH-like_DNA-bd_sf"/>
</dbReference>
<proteinExistence type="predicted"/>
<dbReference type="GO" id="GO:0006950">
    <property type="term" value="P:response to stress"/>
    <property type="evidence" value="ECO:0007669"/>
    <property type="project" value="TreeGrafter"/>
</dbReference>
<feature type="domain" description="HTH marR-type" evidence="1">
    <location>
        <begin position="20"/>
        <end position="145"/>
    </location>
</feature>
<evidence type="ECO:0000313" key="2">
    <source>
        <dbReference type="EMBL" id="NBR94300.1"/>
    </source>
</evidence>
<dbReference type="PANTHER" id="PTHR33164:SF99">
    <property type="entry name" value="MARR FAMILY REGULATORY PROTEIN"/>
    <property type="match status" value="1"/>
</dbReference>
<dbReference type="Proteomes" id="UP000740727">
    <property type="component" value="Unassembled WGS sequence"/>
</dbReference>
<protein>
    <submittedName>
        <fullName evidence="2">MarR family transcriptional regulator</fullName>
    </submittedName>
</protein>
<dbReference type="Pfam" id="PF12802">
    <property type="entry name" value="MarR_2"/>
    <property type="match status" value="1"/>
</dbReference>
<dbReference type="PRINTS" id="PR00598">
    <property type="entry name" value="HTHMARR"/>
</dbReference>
<dbReference type="EMBL" id="RFXN01000096">
    <property type="protein sequence ID" value="NBR94300.1"/>
    <property type="molecule type" value="Genomic_DNA"/>
</dbReference>
<evidence type="ECO:0000259" key="1">
    <source>
        <dbReference type="PROSITE" id="PS50995"/>
    </source>
</evidence>
<comment type="caution">
    <text evidence="2">The sequence shown here is derived from an EMBL/GenBank/DDBJ whole genome shotgun (WGS) entry which is preliminary data.</text>
</comment>
<dbReference type="InterPro" id="IPR036390">
    <property type="entry name" value="WH_DNA-bd_sf"/>
</dbReference>
<dbReference type="GO" id="GO:0003700">
    <property type="term" value="F:DNA-binding transcription factor activity"/>
    <property type="evidence" value="ECO:0007669"/>
    <property type="project" value="InterPro"/>
</dbReference>
<dbReference type="Gene3D" id="1.10.10.10">
    <property type="entry name" value="Winged helix-like DNA-binding domain superfamily/Winged helix DNA-binding domain"/>
    <property type="match status" value="1"/>
</dbReference>
<dbReference type="SMART" id="SM00347">
    <property type="entry name" value="HTH_MARR"/>
    <property type="match status" value="1"/>
</dbReference>
<sequence length="145" mass="16288">MPARAITARPTSHSQLTKDELEAWRSYISTTRALTTALDIDLGEFGISLADFELLDGLANAPESRMRMSELAEIALVSRSRLSHRMKVLEEQGWVARARCSEDKRGLFAVLTPKGKKLVTKIGPRISPYRARAIGANYYEFMLLF</sequence>
<dbReference type="PANTHER" id="PTHR33164">
    <property type="entry name" value="TRANSCRIPTIONAL REGULATOR, MARR FAMILY"/>
    <property type="match status" value="1"/>
</dbReference>
<dbReference type="InterPro" id="IPR000835">
    <property type="entry name" value="HTH_MarR-typ"/>
</dbReference>
<gene>
    <name evidence="2" type="ORF">EBT44_05685</name>
</gene>
<evidence type="ECO:0000313" key="3">
    <source>
        <dbReference type="Proteomes" id="UP000740727"/>
    </source>
</evidence>